<feature type="compositionally biased region" description="Polar residues" evidence="8">
    <location>
        <begin position="40"/>
        <end position="52"/>
    </location>
</feature>
<dbReference type="Pfam" id="PF16879">
    <property type="entry name" value="Sin3a_C"/>
    <property type="match status" value="1"/>
</dbReference>
<evidence type="ECO:0000256" key="1">
    <source>
        <dbReference type="ARBA" id="ARBA00004123"/>
    </source>
</evidence>
<dbReference type="InterPro" id="IPR031693">
    <property type="entry name" value="Sin3_C"/>
</dbReference>
<dbReference type="InterPro" id="IPR003822">
    <property type="entry name" value="PAH"/>
</dbReference>
<keyword evidence="6 7" id="KW-0539">Nucleus</keyword>
<evidence type="ECO:0000256" key="8">
    <source>
        <dbReference type="SAM" id="MobiDB-lite"/>
    </source>
</evidence>
<feature type="region of interest" description="Disordered" evidence="8">
    <location>
        <begin position="388"/>
        <end position="509"/>
    </location>
</feature>
<reference evidence="10" key="1">
    <citation type="journal article" date="2020" name="Stud. Mycol.">
        <title>101 Dothideomycetes genomes: a test case for predicting lifestyles and emergence of pathogens.</title>
        <authorList>
            <person name="Haridas S."/>
            <person name="Albert R."/>
            <person name="Binder M."/>
            <person name="Bloem J."/>
            <person name="Labutti K."/>
            <person name="Salamov A."/>
            <person name="Andreopoulos B."/>
            <person name="Baker S."/>
            <person name="Barry K."/>
            <person name="Bills G."/>
            <person name="Bluhm B."/>
            <person name="Cannon C."/>
            <person name="Castanera R."/>
            <person name="Culley D."/>
            <person name="Daum C."/>
            <person name="Ezra D."/>
            <person name="Gonzalez J."/>
            <person name="Henrissat B."/>
            <person name="Kuo A."/>
            <person name="Liang C."/>
            <person name="Lipzen A."/>
            <person name="Lutzoni F."/>
            <person name="Magnuson J."/>
            <person name="Mondo S."/>
            <person name="Nolan M."/>
            <person name="Ohm R."/>
            <person name="Pangilinan J."/>
            <person name="Park H.-J."/>
            <person name="Ramirez L."/>
            <person name="Alfaro M."/>
            <person name="Sun H."/>
            <person name="Tritt A."/>
            <person name="Yoshinaga Y."/>
            <person name="Zwiers L.-H."/>
            <person name="Turgeon B."/>
            <person name="Goodwin S."/>
            <person name="Spatafora J."/>
            <person name="Crous P."/>
            <person name="Grigoriev I."/>
        </authorList>
    </citation>
    <scope>NUCLEOTIDE SEQUENCE</scope>
    <source>
        <strain evidence="10">ATCC 16933</strain>
    </source>
</reference>
<dbReference type="Proteomes" id="UP000799766">
    <property type="component" value="Unassembled WGS sequence"/>
</dbReference>
<feature type="compositionally biased region" description="Polar residues" evidence="8">
    <location>
        <begin position="1240"/>
        <end position="1249"/>
    </location>
</feature>
<dbReference type="FunFam" id="1.20.1160.11:FF:000002">
    <property type="entry name" value="Paired amphipathic helix protein SIN3"/>
    <property type="match status" value="1"/>
</dbReference>
<evidence type="ECO:0000256" key="7">
    <source>
        <dbReference type="PROSITE-ProRule" id="PRU00810"/>
    </source>
</evidence>
<dbReference type="Gene3D" id="1.20.1160.11">
    <property type="entry name" value="Paired amphipathic helix"/>
    <property type="match status" value="3"/>
</dbReference>
<organism evidence="10 11">
    <name type="scientific">Lineolata rhizophorae</name>
    <dbReference type="NCBI Taxonomy" id="578093"/>
    <lineage>
        <taxon>Eukaryota</taxon>
        <taxon>Fungi</taxon>
        <taxon>Dikarya</taxon>
        <taxon>Ascomycota</taxon>
        <taxon>Pezizomycotina</taxon>
        <taxon>Dothideomycetes</taxon>
        <taxon>Dothideomycetes incertae sedis</taxon>
        <taxon>Lineolatales</taxon>
        <taxon>Lineolataceae</taxon>
        <taxon>Lineolata</taxon>
    </lineage>
</organism>
<feature type="compositionally biased region" description="Pro residues" evidence="8">
    <location>
        <begin position="770"/>
        <end position="779"/>
    </location>
</feature>
<dbReference type="GO" id="GO:0000122">
    <property type="term" value="P:negative regulation of transcription by RNA polymerase II"/>
    <property type="evidence" value="ECO:0007669"/>
    <property type="project" value="TreeGrafter"/>
</dbReference>
<feature type="region of interest" description="Disordered" evidence="8">
    <location>
        <begin position="1636"/>
        <end position="1671"/>
    </location>
</feature>
<dbReference type="InterPro" id="IPR013194">
    <property type="entry name" value="HDAC_interact_dom"/>
</dbReference>
<keyword evidence="4" id="KW-0805">Transcription regulation</keyword>
<evidence type="ECO:0000259" key="9">
    <source>
        <dbReference type="SMART" id="SM00761"/>
    </source>
</evidence>
<dbReference type="GO" id="GO:0010628">
    <property type="term" value="P:positive regulation of gene expression"/>
    <property type="evidence" value="ECO:0007669"/>
    <property type="project" value="UniProtKB-ARBA"/>
</dbReference>
<feature type="compositionally biased region" description="Polar residues" evidence="8">
    <location>
        <begin position="66"/>
        <end position="88"/>
    </location>
</feature>
<feature type="compositionally biased region" description="Polar residues" evidence="8">
    <location>
        <begin position="663"/>
        <end position="682"/>
    </location>
</feature>
<feature type="compositionally biased region" description="Gly residues" evidence="8">
    <location>
        <begin position="476"/>
        <end position="485"/>
    </location>
</feature>
<comment type="subcellular location">
    <subcellularLocation>
        <location evidence="1 7">Nucleus</location>
    </subcellularLocation>
</comment>
<keyword evidence="5" id="KW-0804">Transcription</keyword>
<evidence type="ECO:0000313" key="10">
    <source>
        <dbReference type="EMBL" id="KAF2459835.1"/>
    </source>
</evidence>
<feature type="compositionally biased region" description="Low complexity" evidence="8">
    <location>
        <begin position="89"/>
        <end position="103"/>
    </location>
</feature>
<dbReference type="PANTHER" id="PTHR12346:SF0">
    <property type="entry name" value="SIN3A, ISOFORM G"/>
    <property type="match status" value="1"/>
</dbReference>
<gene>
    <name evidence="10" type="ORF">BDY21DRAFT_336623</name>
</gene>
<feature type="region of interest" description="Disordered" evidence="8">
    <location>
        <begin position="1155"/>
        <end position="1264"/>
    </location>
</feature>
<evidence type="ECO:0000256" key="6">
    <source>
        <dbReference type="ARBA" id="ARBA00023242"/>
    </source>
</evidence>
<dbReference type="InterPro" id="IPR039774">
    <property type="entry name" value="Sin3-like"/>
</dbReference>
<dbReference type="Pfam" id="PF02671">
    <property type="entry name" value="PAH"/>
    <property type="match status" value="3"/>
</dbReference>
<feature type="compositionally biased region" description="Basic and acidic residues" evidence="8">
    <location>
        <begin position="1197"/>
        <end position="1212"/>
    </location>
</feature>
<dbReference type="Pfam" id="PF08295">
    <property type="entry name" value="Sin3_corepress"/>
    <property type="match status" value="1"/>
</dbReference>
<sequence>MNPGSREGWGPSQGPQPSNPPQGGDHGQAQPGKHIGGFGASQQPASQPTGQASGPVLPPPAGAFFPSNQPPTHNLPTIAGLTQQSPGQSAGRPPSSESGSGMPPHQPPMQGYPSIPQGLHQQQHPQGPPSALERERDSRDPREREFAERQHLEESQRIAAEHREREIREREMRERQQQPQPPQQPQQHQQQHEHAAHENHAGPIHLHQPVAVAPHTIHGPNGILGGGSAPQSGPNHLAAPLGGPSGPGPMFGTGPVQQNEGVQRMQAQGQPSQQQLLAPFMPGPPMPQQQQAQQAHIAIGQGQQPILNDALSYLDQVKVRFSEQPDVYNKFLDIMKDFKSGAIDTPGVIERVSGLFTGHPQLIQGFNTFLPPGYKIECGASGDPNAIRVTTPMGTTVSSMPGHRPLSRGPTVNGSGAAPSDRQYHEGAGRIASGGWQPQQQPQQAQQPPQAQPAPGASEAMFSPNSRPVNQPMYGGPSGPSGQGAQGVPLSPEAQMQRERSEQVVAAQMVHQQEQRGVSQLQNAASVAMTGNVPRQDMLSPAGGSTTPMPAQGVNGAGAMGQHAAAAGGEKRGPVEFNHAISYVNKIKNRFAQQPDIYKQFLEILQTYQRESKPIQDVYSQVTLLFSSAPDLLEDFKQFLPESAAQAKAAAAARQAAAEQEANVMTSNVRSEPYPAQSQAMQHTPRGERSHPPIGNFAPTPSAQRDNKRKRTTGREGTVASTAPAPSMPAETGPPAQRPQFGQQPPPPKKAHGQKQPTAPEAPIVEPTLVPAPPEPMPPSTSTAATSEELAFFDRVKKFLGNKNSMNEFLKVCNLYSQDLISKEMFAGRAQAFIGGNAELMGWLRRFLGYEEKDIIIENRARTVSGRVALANCRGLNPSYRLLPKRERQRVCSGRDELCKAVLNDDWASHPTWASEDSGFVAHRKNIHEEILHRIEEERHDYDFSIEACARTIQLLEPIAQSLLLATSEEQGQLQLPPGLGGQSETIHKRVIYKLYGRDKGNDVCRNLLDIPSKVVPVLLTRLKSKLEEWKAAQREWEKVWRDQTQKVFWKSLDHQTANQKGNDKRQYQTKTLQNEIQVKFEEQRRQREIQNKDTPRYQYEFGFDDVDVLFDASQLVLSFAESVYATDHPRLYSFIKEFVPLFFGLDPVKFDQRLSKSNSGSPQPEDDEDTAMAEDGSSPRSGNKTNGRKNNLLRGVLDRSRSGKQGKKEESVASGSRGSTPDIASAIDEDITAGAESPAGSTAQNDSQGRWLEHPNGGNLFNKHDIAPNEPFRRDDYHMYANLPIYCFLRMFVMLYERLYNLKRNEANVHEAVRRALDHKPAHDLKMMDKTPYDFFSDVSPSANYYQQVLVMFQEQIRGEIDLVHIEETLRRFYLQTGWQLHSFDKLLGALSRFALAMIGSEARDKSWEIYQLFKKDRAREQTTHQDELQFRKQAEKYAKDGDIYRITFNQREMKAWVQIFRKDDATFDMDKLEPEKRWSYYISSWTSLDPTEGVPADRVRLPYEKSTLNLPALEQLPMVAEDDESPEAAAAQALLTDSVRSEEHLVIRVSLNNYKMLFAPATEEYMVRGVTARAGPFDPNAGVSEADVETVRRERIGHEHLVKKPRWMEIVGEEETAKANEEFAAKLTGEWRTGGLRKETMGESAKVGEKRKEDEIEQANGEDEEMGGM</sequence>
<dbReference type="GO" id="GO:0033698">
    <property type="term" value="C:Rpd3L complex"/>
    <property type="evidence" value="ECO:0007669"/>
    <property type="project" value="UniProtKB-ARBA"/>
</dbReference>
<dbReference type="SUPFAM" id="SSF47762">
    <property type="entry name" value="PAH2 domain"/>
    <property type="match status" value="3"/>
</dbReference>
<feature type="compositionally biased region" description="Low complexity" evidence="8">
    <location>
        <begin position="437"/>
        <end position="455"/>
    </location>
</feature>
<keyword evidence="11" id="KW-1185">Reference proteome</keyword>
<dbReference type="PROSITE" id="PS51477">
    <property type="entry name" value="PAH"/>
    <property type="match status" value="2"/>
</dbReference>
<dbReference type="SMART" id="SM00761">
    <property type="entry name" value="HDAC_interact"/>
    <property type="match status" value="1"/>
</dbReference>
<feature type="compositionally biased region" description="Basic and acidic residues" evidence="8">
    <location>
        <begin position="1638"/>
        <end position="1656"/>
    </location>
</feature>
<dbReference type="OrthoDB" id="10265969at2759"/>
<dbReference type="FunFam" id="1.20.1160.11:FF:000001">
    <property type="entry name" value="Paired amphipathic helix protein Sin3"/>
    <property type="match status" value="1"/>
</dbReference>
<keyword evidence="2" id="KW-0678">Repressor</keyword>
<feature type="domain" description="Histone deacetylase interacting" evidence="9">
    <location>
        <begin position="872"/>
        <end position="973"/>
    </location>
</feature>
<feature type="region of interest" description="Disordered" evidence="8">
    <location>
        <begin position="662"/>
        <end position="785"/>
    </location>
</feature>
<dbReference type="PANTHER" id="PTHR12346">
    <property type="entry name" value="SIN3B-RELATED"/>
    <property type="match status" value="1"/>
</dbReference>
<feature type="compositionally biased region" description="Low complexity" evidence="8">
    <location>
        <begin position="734"/>
        <end position="743"/>
    </location>
</feature>
<evidence type="ECO:0000313" key="11">
    <source>
        <dbReference type="Proteomes" id="UP000799766"/>
    </source>
</evidence>
<dbReference type="EMBL" id="MU001674">
    <property type="protein sequence ID" value="KAF2459835.1"/>
    <property type="molecule type" value="Genomic_DNA"/>
</dbReference>
<accession>A0A6A6P779</accession>
<feature type="compositionally biased region" description="Acidic residues" evidence="8">
    <location>
        <begin position="1657"/>
        <end position="1671"/>
    </location>
</feature>
<dbReference type="FunFam" id="1.20.1160.11:FF:000003">
    <property type="entry name" value="Paired amphipathic helix SIN3-like protein"/>
    <property type="match status" value="1"/>
</dbReference>
<feature type="region of interest" description="Disordered" evidence="8">
    <location>
        <begin position="1"/>
        <end position="198"/>
    </location>
</feature>
<proteinExistence type="predicted"/>
<dbReference type="GO" id="GO:0003714">
    <property type="term" value="F:transcription corepressor activity"/>
    <property type="evidence" value="ECO:0007669"/>
    <property type="project" value="InterPro"/>
</dbReference>
<feature type="region of interest" description="Disordered" evidence="8">
    <location>
        <begin position="214"/>
        <end position="255"/>
    </location>
</feature>
<feature type="compositionally biased region" description="Low complexity" evidence="8">
    <location>
        <begin position="116"/>
        <end position="125"/>
    </location>
</feature>
<keyword evidence="3" id="KW-0677">Repeat</keyword>
<evidence type="ECO:0000256" key="3">
    <source>
        <dbReference type="ARBA" id="ARBA00022737"/>
    </source>
</evidence>
<name>A0A6A6P779_9PEZI</name>
<feature type="compositionally biased region" description="Polar residues" evidence="8">
    <location>
        <begin position="1179"/>
        <end position="1190"/>
    </location>
</feature>
<evidence type="ECO:0000256" key="4">
    <source>
        <dbReference type="ARBA" id="ARBA00023015"/>
    </source>
</evidence>
<evidence type="ECO:0000256" key="5">
    <source>
        <dbReference type="ARBA" id="ARBA00023163"/>
    </source>
</evidence>
<dbReference type="InterPro" id="IPR036600">
    <property type="entry name" value="PAH_sf"/>
</dbReference>
<feature type="compositionally biased region" description="Basic and acidic residues" evidence="8">
    <location>
        <begin position="132"/>
        <end position="176"/>
    </location>
</feature>
<evidence type="ECO:0000256" key="2">
    <source>
        <dbReference type="ARBA" id="ARBA00022491"/>
    </source>
</evidence>
<protein>
    <recommendedName>
        <fullName evidence="9">Histone deacetylase interacting domain-containing protein</fullName>
    </recommendedName>
</protein>